<dbReference type="Proteomes" id="UP001054821">
    <property type="component" value="Chromosome 3"/>
</dbReference>
<evidence type="ECO:0000259" key="2">
    <source>
        <dbReference type="Pfam" id="PF13839"/>
    </source>
</evidence>
<evidence type="ECO:0000256" key="1">
    <source>
        <dbReference type="ARBA" id="ARBA00007727"/>
    </source>
</evidence>
<protein>
    <recommendedName>
        <fullName evidence="2">Trichome birefringence-like C-terminal domain-containing protein</fullName>
    </recommendedName>
</protein>
<dbReference type="Pfam" id="PF13839">
    <property type="entry name" value="PC-Esterase"/>
    <property type="match status" value="2"/>
</dbReference>
<evidence type="ECO:0000313" key="3">
    <source>
        <dbReference type="EMBL" id="KAI5337795.1"/>
    </source>
</evidence>
<evidence type="ECO:0000313" key="4">
    <source>
        <dbReference type="Proteomes" id="UP001054821"/>
    </source>
</evidence>
<sequence length="179" mass="20518">MFVGDSLSLNQWQSLTCMLHTSNPHAHYKLFKTGGLSTFTFPAYKIKVMISRNAFLVDTIATTAGQVLKLDSIESGKMWKEIDVLIFNSWHWWLHTGRKQPVFPQIIIMEVIGESQLQSNVRDKKPMVGHQYPENRWASICVWSHGGHKDMDCSHWCLAGVPDTWNVLLYAALTQRKTN</sequence>
<dbReference type="AlphaFoldDB" id="A0AAD4Z9F4"/>
<dbReference type="EMBL" id="JAJFAZ020000003">
    <property type="protein sequence ID" value="KAI5337795.1"/>
    <property type="molecule type" value="Genomic_DNA"/>
</dbReference>
<feature type="domain" description="Trichome birefringence-like C-terminal" evidence="2">
    <location>
        <begin position="147"/>
        <end position="171"/>
    </location>
</feature>
<comment type="similarity">
    <text evidence="1">Belongs to the PC-esterase family. TBL subfamily.</text>
</comment>
<accession>A0AAD4Z9F4</accession>
<gene>
    <name evidence="3" type="ORF">L3X38_017066</name>
</gene>
<organism evidence="3 4">
    <name type="scientific">Prunus dulcis</name>
    <name type="common">Almond</name>
    <name type="synonym">Amygdalus dulcis</name>
    <dbReference type="NCBI Taxonomy" id="3755"/>
    <lineage>
        <taxon>Eukaryota</taxon>
        <taxon>Viridiplantae</taxon>
        <taxon>Streptophyta</taxon>
        <taxon>Embryophyta</taxon>
        <taxon>Tracheophyta</taxon>
        <taxon>Spermatophyta</taxon>
        <taxon>Magnoliopsida</taxon>
        <taxon>eudicotyledons</taxon>
        <taxon>Gunneridae</taxon>
        <taxon>Pentapetalae</taxon>
        <taxon>rosids</taxon>
        <taxon>fabids</taxon>
        <taxon>Rosales</taxon>
        <taxon>Rosaceae</taxon>
        <taxon>Amygdaloideae</taxon>
        <taxon>Amygdaleae</taxon>
        <taxon>Prunus</taxon>
    </lineage>
</organism>
<reference evidence="3 4" key="1">
    <citation type="journal article" date="2022" name="G3 (Bethesda)">
        <title>Whole-genome sequence and methylome profiling of the almond [Prunus dulcis (Mill.) D.A. Webb] cultivar 'Nonpareil'.</title>
        <authorList>
            <person name="D'Amico-Willman K.M."/>
            <person name="Ouma W.Z."/>
            <person name="Meulia T."/>
            <person name="Sideli G.M."/>
            <person name="Gradziel T.M."/>
            <person name="Fresnedo-Ramirez J."/>
        </authorList>
    </citation>
    <scope>NUCLEOTIDE SEQUENCE [LARGE SCALE GENOMIC DNA]</scope>
    <source>
        <strain evidence="3">Clone GOH B32 T37-40</strain>
    </source>
</reference>
<dbReference type="GO" id="GO:0016413">
    <property type="term" value="F:O-acetyltransferase activity"/>
    <property type="evidence" value="ECO:0007669"/>
    <property type="project" value="InterPro"/>
</dbReference>
<feature type="domain" description="Trichome birefringence-like C-terminal" evidence="2">
    <location>
        <begin position="1"/>
        <end position="98"/>
    </location>
</feature>
<keyword evidence="4" id="KW-1185">Reference proteome</keyword>
<name>A0AAD4Z9F4_PRUDU</name>
<dbReference type="PANTHER" id="PTHR32285:SF149">
    <property type="entry name" value="TRICHOME BIREFRINGENCE-LIKE N-TERMINAL DOMAIN-CONTAINING PROTEIN"/>
    <property type="match status" value="1"/>
</dbReference>
<proteinExistence type="inferred from homology"/>
<dbReference type="PANTHER" id="PTHR32285">
    <property type="entry name" value="PROTEIN TRICHOME BIREFRINGENCE-LIKE 9-RELATED"/>
    <property type="match status" value="1"/>
</dbReference>
<comment type="caution">
    <text evidence="3">The sequence shown here is derived from an EMBL/GenBank/DDBJ whole genome shotgun (WGS) entry which is preliminary data.</text>
</comment>
<dbReference type="InterPro" id="IPR026057">
    <property type="entry name" value="TBL_C"/>
</dbReference>
<dbReference type="InterPro" id="IPR029962">
    <property type="entry name" value="TBL"/>
</dbReference>
<dbReference type="GO" id="GO:0005794">
    <property type="term" value="C:Golgi apparatus"/>
    <property type="evidence" value="ECO:0007669"/>
    <property type="project" value="TreeGrafter"/>
</dbReference>